<feature type="region of interest" description="Disordered" evidence="1">
    <location>
        <begin position="238"/>
        <end position="264"/>
    </location>
</feature>
<dbReference type="EMBL" id="JBHSDK010000021">
    <property type="protein sequence ID" value="MFC4336617.1"/>
    <property type="molecule type" value="Genomic_DNA"/>
</dbReference>
<evidence type="ECO:0000256" key="3">
    <source>
        <dbReference type="SAM" id="SignalP"/>
    </source>
</evidence>
<dbReference type="InterPro" id="IPR006311">
    <property type="entry name" value="TAT_signal"/>
</dbReference>
<feature type="signal peptide" evidence="3">
    <location>
        <begin position="1"/>
        <end position="33"/>
    </location>
</feature>
<keyword evidence="2" id="KW-0812">Transmembrane</keyword>
<keyword evidence="2" id="KW-0472">Membrane</keyword>
<proteinExistence type="predicted"/>
<feature type="compositionally biased region" description="Pro residues" evidence="1">
    <location>
        <begin position="572"/>
        <end position="592"/>
    </location>
</feature>
<keyword evidence="2" id="KW-1133">Transmembrane helix</keyword>
<feature type="compositionally biased region" description="Gly residues" evidence="1">
    <location>
        <begin position="678"/>
        <end position="694"/>
    </location>
</feature>
<evidence type="ECO:0000256" key="2">
    <source>
        <dbReference type="SAM" id="Phobius"/>
    </source>
</evidence>
<keyword evidence="3" id="KW-0732">Signal</keyword>
<feature type="compositionally biased region" description="Low complexity" evidence="1">
    <location>
        <begin position="645"/>
        <end position="661"/>
    </location>
</feature>
<reference evidence="5" key="1">
    <citation type="journal article" date="2019" name="Int. J. Syst. Evol. Microbiol.">
        <title>The Global Catalogue of Microorganisms (GCM) 10K type strain sequencing project: providing services to taxonomists for standard genome sequencing and annotation.</title>
        <authorList>
            <consortium name="The Broad Institute Genomics Platform"/>
            <consortium name="The Broad Institute Genome Sequencing Center for Infectious Disease"/>
            <person name="Wu L."/>
            <person name="Ma J."/>
        </authorList>
    </citation>
    <scope>NUCLEOTIDE SEQUENCE [LARGE SCALE GENOMIC DNA]</scope>
    <source>
        <strain evidence="5">IBRC-M 10908</strain>
    </source>
</reference>
<feature type="transmembrane region" description="Helical" evidence="2">
    <location>
        <begin position="332"/>
        <end position="351"/>
    </location>
</feature>
<sequence>MRPLHSSIRNVIAVALAAAAGLAAPLLPATAQAQEGSGETACTLNDIRLNNSVALAAADDGWWVVPAGDDQAHFGGTQFFRVGSDCNVHEQTSVQITHTPYVPTGLSTDSQGRVWLADTGFIPGEQRPGDQVAMTSMDPATGEFQIFRFAFPSDVEEFDAATVTPDGEAYFFVSEGETLDVYGTDDDYQEQQTPLDAVGSVTLPESAQINAAAFDPKGEKVVFRSASKAFEYKVDPSDWDAVGESEPGVTELDDGSGGSGITYQGEGEFATLTQGGQAASTVNAYEAAEIPAAEKEKEGDEKKDGAASESEEGGSMLDWILDNLGPSGIVKALVVIALVGAILMGVGIFYMRKYRRGEMTAKGGRRRKGKGGAGDDAGEEDPADADASTDGFFTDDDGDMVKIGVDSGAPDEDLGRVAKKAGAGNVYGSGPAGGAAGSAAAGAASAADDGDGGPSGKVYGADKGAGEAGSVYGAGKGAGPAGSGQVYGAGQPGGKTYGGGDGDSASGTTYGAGADKPGQGTTYGSGGDGAKGAVYGAGASGPAKGSTYGGKQDENQGRGAAAGAVYGSKQAPPSPQGAPASQPPSPQNPPRPQGSTYGSGGGNTGQGSGGSTYGAANNGQGAMSPGRSGPGEAGQGPGNRGGSTYGSPASSSPSGSVYGSGADNGGRPAGASPTGSVYGSGKGSGSIYGAGGSGPAEPRPESGSGAPGQGSVYGAPSGAEPDKGGSVYGGDRSDRLPDEDDYWS</sequence>
<evidence type="ECO:0000313" key="5">
    <source>
        <dbReference type="Proteomes" id="UP001595823"/>
    </source>
</evidence>
<comment type="caution">
    <text evidence="4">The sequence shown here is derived from an EMBL/GenBank/DDBJ whole genome shotgun (WGS) entry which is preliminary data.</text>
</comment>
<keyword evidence="5" id="KW-1185">Reference proteome</keyword>
<organism evidence="4 5">
    <name type="scientific">Salininema proteolyticum</name>
    <dbReference type="NCBI Taxonomy" id="1607685"/>
    <lineage>
        <taxon>Bacteria</taxon>
        <taxon>Bacillati</taxon>
        <taxon>Actinomycetota</taxon>
        <taxon>Actinomycetes</taxon>
        <taxon>Glycomycetales</taxon>
        <taxon>Glycomycetaceae</taxon>
        <taxon>Salininema</taxon>
    </lineage>
</organism>
<feature type="region of interest" description="Disordered" evidence="1">
    <location>
        <begin position="290"/>
        <end position="312"/>
    </location>
</feature>
<feature type="compositionally biased region" description="Gly residues" evidence="1">
    <location>
        <begin position="521"/>
        <end position="530"/>
    </location>
</feature>
<feature type="compositionally biased region" description="Gly residues" evidence="1">
    <location>
        <begin position="628"/>
        <end position="644"/>
    </location>
</feature>
<accession>A0ABV8U1W7</accession>
<feature type="region of interest" description="Disordered" evidence="1">
    <location>
        <begin position="360"/>
        <end position="412"/>
    </location>
</feature>
<evidence type="ECO:0000313" key="4">
    <source>
        <dbReference type="EMBL" id="MFC4336617.1"/>
    </source>
</evidence>
<dbReference type="Proteomes" id="UP001595823">
    <property type="component" value="Unassembled WGS sequence"/>
</dbReference>
<evidence type="ECO:0000256" key="1">
    <source>
        <dbReference type="SAM" id="MobiDB-lite"/>
    </source>
</evidence>
<feature type="chain" id="PRO_5045691866" evidence="3">
    <location>
        <begin position="34"/>
        <end position="744"/>
    </location>
</feature>
<feature type="compositionally biased region" description="Low complexity" evidence="1">
    <location>
        <begin position="531"/>
        <end position="541"/>
    </location>
</feature>
<name>A0ABV8U1W7_9ACTN</name>
<feature type="compositionally biased region" description="Gly residues" evidence="1">
    <location>
        <begin position="597"/>
        <end position="612"/>
    </location>
</feature>
<gene>
    <name evidence="4" type="ORF">ACFPET_15545</name>
</gene>
<dbReference type="RefSeq" id="WP_380622722.1">
    <property type="nucleotide sequence ID" value="NZ_JBHSDK010000021.1"/>
</dbReference>
<dbReference type="PROSITE" id="PS51318">
    <property type="entry name" value="TAT"/>
    <property type="match status" value="1"/>
</dbReference>
<feature type="compositionally biased region" description="Basic and acidic residues" evidence="1">
    <location>
        <begin position="292"/>
        <end position="306"/>
    </location>
</feature>
<feature type="region of interest" description="Disordered" evidence="1">
    <location>
        <begin position="508"/>
        <end position="744"/>
    </location>
</feature>
<protein>
    <submittedName>
        <fullName evidence="4">Uncharacterized protein</fullName>
    </submittedName>
</protein>
<dbReference type="SUPFAM" id="SSF101898">
    <property type="entry name" value="NHL repeat"/>
    <property type="match status" value="1"/>
</dbReference>